<dbReference type="AlphaFoldDB" id="I3SLU8"/>
<reference evidence="2" key="1">
    <citation type="submission" date="2012-05" db="EMBL/GenBank/DDBJ databases">
        <authorList>
            <person name="Krishnakumar V."/>
            <person name="Cheung F."/>
            <person name="Xiao Y."/>
            <person name="Chan A."/>
            <person name="Moskal W.A."/>
            <person name="Town C.D."/>
        </authorList>
    </citation>
    <scope>NUCLEOTIDE SEQUENCE</scope>
</reference>
<feature type="region of interest" description="Disordered" evidence="1">
    <location>
        <begin position="1"/>
        <end position="23"/>
    </location>
</feature>
<dbReference type="EMBL" id="BT141446">
    <property type="protein sequence ID" value="AFK41240.1"/>
    <property type="molecule type" value="mRNA"/>
</dbReference>
<evidence type="ECO:0000256" key="1">
    <source>
        <dbReference type="SAM" id="MobiDB-lite"/>
    </source>
</evidence>
<organism evidence="2">
    <name type="scientific">Lotus japonicus</name>
    <name type="common">Lotus corniculatus var. japonicus</name>
    <dbReference type="NCBI Taxonomy" id="34305"/>
    <lineage>
        <taxon>Eukaryota</taxon>
        <taxon>Viridiplantae</taxon>
        <taxon>Streptophyta</taxon>
        <taxon>Embryophyta</taxon>
        <taxon>Tracheophyta</taxon>
        <taxon>Spermatophyta</taxon>
        <taxon>Magnoliopsida</taxon>
        <taxon>eudicotyledons</taxon>
        <taxon>Gunneridae</taxon>
        <taxon>Pentapetalae</taxon>
        <taxon>rosids</taxon>
        <taxon>fabids</taxon>
        <taxon>Fabales</taxon>
        <taxon>Fabaceae</taxon>
        <taxon>Papilionoideae</taxon>
        <taxon>50 kb inversion clade</taxon>
        <taxon>NPAAA clade</taxon>
        <taxon>Hologalegina</taxon>
        <taxon>robinioid clade</taxon>
        <taxon>Loteae</taxon>
        <taxon>Lotus</taxon>
    </lineage>
</organism>
<name>I3SLU8_LOTJA</name>
<sequence length="67" mass="7551">MEQQAVSSFWARQSIPSQTSEQGRASCTPWVLLYEEGSMGTLWFQNLASTRLQHIHQSASQAQEPVN</sequence>
<accession>I3SLU8</accession>
<proteinExistence type="evidence at transcript level"/>
<evidence type="ECO:0000313" key="2">
    <source>
        <dbReference type="EMBL" id="AFK41240.1"/>
    </source>
</evidence>
<protein>
    <submittedName>
        <fullName evidence="2">Uncharacterized protein</fullName>
    </submittedName>
</protein>